<name>A0A9N9Q7P8_9HELO</name>
<gene>
    <name evidence="11" type="ORF">HYALB_00009775</name>
</gene>
<dbReference type="Gene3D" id="3.30.70.330">
    <property type="match status" value="1"/>
</dbReference>
<dbReference type="Pfam" id="PF00076">
    <property type="entry name" value="RRM_1"/>
    <property type="match status" value="1"/>
</dbReference>
<keyword evidence="3 7" id="KW-0862">Zinc</keyword>
<keyword evidence="1 7" id="KW-0479">Metal-binding</keyword>
<evidence type="ECO:0000256" key="5">
    <source>
        <dbReference type="ARBA" id="ARBA00043866"/>
    </source>
</evidence>
<feature type="compositionally biased region" description="Gly residues" evidence="8">
    <location>
        <begin position="753"/>
        <end position="764"/>
    </location>
</feature>
<dbReference type="AlphaFoldDB" id="A0A9N9Q7P8"/>
<feature type="region of interest" description="Disordered" evidence="8">
    <location>
        <begin position="450"/>
        <end position="480"/>
    </location>
</feature>
<feature type="domain" description="C3H1-type" evidence="10">
    <location>
        <begin position="255"/>
        <end position="283"/>
    </location>
</feature>
<protein>
    <submittedName>
        <fullName evidence="11">Uncharacterized protein</fullName>
    </submittedName>
</protein>
<feature type="compositionally biased region" description="Basic and acidic residues" evidence="8">
    <location>
        <begin position="359"/>
        <end position="369"/>
    </location>
</feature>
<dbReference type="OrthoDB" id="443401at2759"/>
<evidence type="ECO:0000256" key="8">
    <source>
        <dbReference type="SAM" id="MobiDB-lite"/>
    </source>
</evidence>
<evidence type="ECO:0000313" key="12">
    <source>
        <dbReference type="Proteomes" id="UP000701801"/>
    </source>
</evidence>
<feature type="compositionally biased region" description="Pro residues" evidence="8">
    <location>
        <begin position="83"/>
        <end position="108"/>
    </location>
</feature>
<evidence type="ECO:0000313" key="11">
    <source>
        <dbReference type="EMBL" id="CAG8976981.1"/>
    </source>
</evidence>
<dbReference type="SUPFAM" id="SSF90229">
    <property type="entry name" value="CCCH zinc finger"/>
    <property type="match status" value="1"/>
</dbReference>
<feature type="compositionally biased region" description="Acidic residues" evidence="8">
    <location>
        <begin position="765"/>
        <end position="777"/>
    </location>
</feature>
<evidence type="ECO:0000259" key="10">
    <source>
        <dbReference type="PROSITE" id="PS50103"/>
    </source>
</evidence>
<dbReference type="InterPro" id="IPR035979">
    <property type="entry name" value="RBD_domain_sf"/>
</dbReference>
<accession>A0A9N9Q7P8</accession>
<sequence length="777" mass="84533">MLFPEEDATLLKKWIVKRLENTSDADADVLADYVLALLRHDGDTEAVRALCMAEIPDFLKEDSAIFIRDVFDAITFKSYIPGVAPPPQRRPSLPFAPPTGPATMPPSGPALGMGDPPYGPPNESRKRSYNDRGDGDVHDRGMMPMGGPDSRMFKQPRRGGGMSARGGYDNFNPRGGRGFPGARPPPMHLQGLPPNHMPGMPSPPPGMPPFDPTATDPMAFMLAMQNMGQNMGWDPNLNAPPISPGRVGPPPPAMQSRRPRCRDYDQRGFCARGNTCTYEHGDDSIFVLPGKKSDEYDPTNAGLVTGLESNGISQSPRGMGPGLGFSNNFNNNPRGNDRGRGRGGPSRGDRGGNAGRRGGRAEFSSDRPNYDRSKTTIVVENIPEDKFSEEAVQDFFSQFGNIVEVSMRPYKRLSIVKFEDWNGASAAYNSPKVIFDNRFVKVYWYTNDTNLPQPPATSATGTTAKNGNDEPTPAKEPEPQIDLEEFARKQEEAQKVHEEKMKKKLEMEAARKELEKRQEELAKSRAEEKRKLMEKLAAKTAKSGGAPSTTDDAKPMSQTDSLKAQLAALEAEAQSLGIDTSVDEPPSYGYRGRGRGRGGYRGRGAFVPRGFRGGYRGRGGAPFAGGGAYKLDNRPKKIAITGVDFTDTEKDENLRQYLLGIGEYTSLDITPSTTSITFKDRFTAEKFMYGSPDGELPAVGKVEMAWVQTPLPPVASSTNPHVPSVKSETQTDVKLEDEDSMTVDSSPMRAPGGAHGQAGAGGMGDDLDYDVAEDYVS</sequence>
<comment type="caution">
    <text evidence="11">The sequence shown here is derived from an EMBL/GenBank/DDBJ whole genome shotgun (WGS) entry which is preliminary data.</text>
</comment>
<evidence type="ECO:0000256" key="1">
    <source>
        <dbReference type="ARBA" id="ARBA00022723"/>
    </source>
</evidence>
<dbReference type="PANTHER" id="PTHR14398">
    <property type="entry name" value="RNA RECOGNITION RRM/RNP DOMAIN"/>
    <property type="match status" value="1"/>
</dbReference>
<dbReference type="Pfam" id="PF01480">
    <property type="entry name" value="PWI"/>
    <property type="match status" value="1"/>
</dbReference>
<feature type="region of interest" description="Disordered" evidence="8">
    <location>
        <begin position="83"/>
        <end position="184"/>
    </location>
</feature>
<dbReference type="InterPro" id="IPR000571">
    <property type="entry name" value="Znf_CCCH"/>
</dbReference>
<feature type="region of interest" description="Disordered" evidence="8">
    <location>
        <begin position="713"/>
        <end position="777"/>
    </location>
</feature>
<keyword evidence="4 6" id="KW-0694">RNA-binding</keyword>
<evidence type="ECO:0000256" key="3">
    <source>
        <dbReference type="ARBA" id="ARBA00022833"/>
    </source>
</evidence>
<evidence type="ECO:0000256" key="2">
    <source>
        <dbReference type="ARBA" id="ARBA00022771"/>
    </source>
</evidence>
<dbReference type="InterPro" id="IPR045137">
    <property type="entry name" value="RBM26/27"/>
</dbReference>
<proteinExistence type="predicted"/>
<dbReference type="FunFam" id="3.30.70.330:FF:000647">
    <property type="entry name" value="CCCH zinc finger and RRM domain protein"/>
    <property type="match status" value="1"/>
</dbReference>
<dbReference type="PROSITE" id="PS50102">
    <property type="entry name" value="RRM"/>
    <property type="match status" value="1"/>
</dbReference>
<dbReference type="InterPro" id="IPR002483">
    <property type="entry name" value="PWI_dom"/>
</dbReference>
<dbReference type="Gene3D" id="1.20.1390.10">
    <property type="entry name" value="PWI domain"/>
    <property type="match status" value="1"/>
</dbReference>
<dbReference type="SMART" id="SM00360">
    <property type="entry name" value="RRM"/>
    <property type="match status" value="1"/>
</dbReference>
<evidence type="ECO:0000256" key="7">
    <source>
        <dbReference type="PROSITE-ProRule" id="PRU00723"/>
    </source>
</evidence>
<dbReference type="GO" id="GO:0003723">
    <property type="term" value="F:RNA binding"/>
    <property type="evidence" value="ECO:0007669"/>
    <property type="project" value="UniProtKB-UniRule"/>
</dbReference>
<evidence type="ECO:0000256" key="6">
    <source>
        <dbReference type="PROSITE-ProRule" id="PRU00176"/>
    </source>
</evidence>
<organism evidence="11 12">
    <name type="scientific">Hymenoscyphus albidus</name>
    <dbReference type="NCBI Taxonomy" id="595503"/>
    <lineage>
        <taxon>Eukaryota</taxon>
        <taxon>Fungi</taxon>
        <taxon>Dikarya</taxon>
        <taxon>Ascomycota</taxon>
        <taxon>Pezizomycotina</taxon>
        <taxon>Leotiomycetes</taxon>
        <taxon>Helotiales</taxon>
        <taxon>Helotiaceae</taxon>
        <taxon>Hymenoscyphus</taxon>
    </lineage>
</organism>
<dbReference type="PROSITE" id="PS50103">
    <property type="entry name" value="ZF_C3H1"/>
    <property type="match status" value="1"/>
</dbReference>
<feature type="compositionally biased region" description="Gly residues" evidence="8">
    <location>
        <begin position="342"/>
        <end position="356"/>
    </location>
</feature>
<dbReference type="Proteomes" id="UP000701801">
    <property type="component" value="Unassembled WGS sequence"/>
</dbReference>
<reference evidence="11" key="1">
    <citation type="submission" date="2021-07" db="EMBL/GenBank/DDBJ databases">
        <authorList>
            <person name="Durling M."/>
        </authorList>
    </citation>
    <scope>NUCLEOTIDE SEQUENCE</scope>
</reference>
<dbReference type="InterPro" id="IPR000504">
    <property type="entry name" value="RRM_dom"/>
</dbReference>
<dbReference type="SUPFAM" id="SSF54928">
    <property type="entry name" value="RNA-binding domain, RBD"/>
    <property type="match status" value="1"/>
</dbReference>
<keyword evidence="12" id="KW-1185">Reference proteome</keyword>
<feature type="compositionally biased region" description="Polar residues" evidence="8">
    <location>
        <begin position="450"/>
        <end position="466"/>
    </location>
</feature>
<feature type="domain" description="RRM" evidence="9">
    <location>
        <begin position="375"/>
        <end position="447"/>
    </location>
</feature>
<dbReference type="EMBL" id="CAJVRM010000199">
    <property type="protein sequence ID" value="CAG8976981.1"/>
    <property type="molecule type" value="Genomic_DNA"/>
</dbReference>
<dbReference type="InterPro" id="IPR012677">
    <property type="entry name" value="Nucleotide-bd_a/b_plait_sf"/>
</dbReference>
<keyword evidence="2 7" id="KW-0863">Zinc-finger</keyword>
<comment type="function">
    <text evidence="5">May be involved in the turnover of nuclear polyadenylated (pA+) RNA.</text>
</comment>
<dbReference type="GO" id="GO:0005634">
    <property type="term" value="C:nucleus"/>
    <property type="evidence" value="ECO:0007669"/>
    <property type="project" value="TreeGrafter"/>
</dbReference>
<evidence type="ECO:0000256" key="4">
    <source>
        <dbReference type="ARBA" id="ARBA00022884"/>
    </source>
</evidence>
<feature type="region of interest" description="Disordered" evidence="8">
    <location>
        <begin position="536"/>
        <end position="559"/>
    </location>
</feature>
<feature type="compositionally biased region" description="Polar residues" evidence="8">
    <location>
        <begin position="546"/>
        <end position="559"/>
    </location>
</feature>
<dbReference type="SMART" id="SM00356">
    <property type="entry name" value="ZnF_C3H1"/>
    <property type="match status" value="1"/>
</dbReference>
<dbReference type="InterPro" id="IPR036855">
    <property type="entry name" value="Znf_CCCH_sf"/>
</dbReference>
<dbReference type="GO" id="GO:0008270">
    <property type="term" value="F:zinc ion binding"/>
    <property type="evidence" value="ECO:0007669"/>
    <property type="project" value="UniProtKB-KW"/>
</dbReference>
<feature type="compositionally biased region" description="Low complexity" evidence="8">
    <location>
        <begin position="324"/>
        <end position="334"/>
    </location>
</feature>
<dbReference type="PANTHER" id="PTHR14398:SF0">
    <property type="entry name" value="ZINC FINGER PROTEIN SWM"/>
    <property type="match status" value="1"/>
</dbReference>
<dbReference type="CDD" id="cd12257">
    <property type="entry name" value="RRM1_RBM26_like"/>
    <property type="match status" value="1"/>
</dbReference>
<dbReference type="FunFam" id="1.20.1390.10:FF:000007">
    <property type="entry name" value="CCCH zinc finger and RRM domain protein"/>
    <property type="match status" value="1"/>
</dbReference>
<feature type="compositionally biased region" description="Polar residues" evidence="8">
    <location>
        <begin position="715"/>
        <end position="728"/>
    </location>
</feature>
<feature type="zinc finger region" description="C3H1-type" evidence="7">
    <location>
        <begin position="255"/>
        <end position="283"/>
    </location>
</feature>
<feature type="compositionally biased region" description="Basic and acidic residues" evidence="8">
    <location>
        <begin position="123"/>
        <end position="141"/>
    </location>
</feature>
<feature type="region of interest" description="Disordered" evidence="8">
    <location>
        <begin position="310"/>
        <end position="369"/>
    </location>
</feature>
<dbReference type="Pfam" id="PF00642">
    <property type="entry name" value="zf-CCCH"/>
    <property type="match status" value="1"/>
</dbReference>
<evidence type="ECO:0000259" key="9">
    <source>
        <dbReference type="PROSITE" id="PS50102"/>
    </source>
</evidence>